<proteinExistence type="predicted"/>
<sequence>MMRAYTIVFMLTVTLLVTRITSSQVDDASCTETEISEEYDYCGDSLMLGVPWVFPLKVCCDSIQRNKMKCICRTVTKLILKNFDVNKISKLSHACGDLLVPGSYCGIYKVPKVHQKIQSRETQWDT</sequence>
<dbReference type="InterPro" id="IPR016140">
    <property type="entry name" value="Bifunc_inhib/LTP/seed_store"/>
</dbReference>
<keyword evidence="1" id="KW-0732">Signal</keyword>
<dbReference type="SUPFAM" id="SSF47699">
    <property type="entry name" value="Bifunctional inhibitor/lipid-transfer protein/seed storage 2S albumin"/>
    <property type="match status" value="1"/>
</dbReference>
<dbReference type="Gene3D" id="1.10.110.10">
    <property type="entry name" value="Plant lipid-transfer and hydrophobic proteins"/>
    <property type="match status" value="1"/>
</dbReference>
<reference evidence="3" key="1">
    <citation type="journal article" date="2014" name="Nat. Commun.">
        <title>The emerging biofuel crop Camelina sativa retains a highly undifferentiated hexaploid genome structure.</title>
        <authorList>
            <person name="Kagale S."/>
            <person name="Koh C."/>
            <person name="Nixon J."/>
            <person name="Bollina V."/>
            <person name="Clarke W.E."/>
            <person name="Tuteja R."/>
            <person name="Spillane C."/>
            <person name="Robinson S.J."/>
            <person name="Links M.G."/>
            <person name="Clarke C."/>
            <person name="Higgins E.E."/>
            <person name="Huebert T."/>
            <person name="Sharpe A.G."/>
            <person name="Parkin I.A."/>
        </authorList>
    </citation>
    <scope>NUCLEOTIDE SEQUENCE [LARGE SCALE GENOMIC DNA]</scope>
    <source>
        <strain evidence="3">cv. DH55</strain>
    </source>
</reference>
<dbReference type="InterPro" id="IPR036312">
    <property type="entry name" value="Bifun_inhib/LTP/seed_sf"/>
</dbReference>
<evidence type="ECO:0000313" key="4">
    <source>
        <dbReference type="RefSeq" id="XP_010468552.1"/>
    </source>
</evidence>
<dbReference type="PANTHER" id="PTHR33286:SF41">
    <property type="entry name" value="PROTEASE INHIBITOR_SEED STORAGE_LIPID TRANSFER FAMILY PROTEIN"/>
    <property type="match status" value="1"/>
</dbReference>
<organism evidence="3 4">
    <name type="scientific">Camelina sativa</name>
    <name type="common">False flax</name>
    <name type="synonym">Myagrum sativum</name>
    <dbReference type="NCBI Taxonomy" id="90675"/>
    <lineage>
        <taxon>Eukaryota</taxon>
        <taxon>Viridiplantae</taxon>
        <taxon>Streptophyta</taxon>
        <taxon>Embryophyta</taxon>
        <taxon>Tracheophyta</taxon>
        <taxon>Spermatophyta</taxon>
        <taxon>Magnoliopsida</taxon>
        <taxon>eudicotyledons</taxon>
        <taxon>Gunneridae</taxon>
        <taxon>Pentapetalae</taxon>
        <taxon>rosids</taxon>
        <taxon>malvids</taxon>
        <taxon>Brassicales</taxon>
        <taxon>Brassicaceae</taxon>
        <taxon>Camelineae</taxon>
        <taxon>Camelina</taxon>
    </lineage>
</organism>
<feature type="domain" description="Bifunctional inhibitor/plant lipid transfer protein/seed storage helical" evidence="2">
    <location>
        <begin position="16"/>
        <end position="105"/>
    </location>
</feature>
<dbReference type="GeneID" id="104748642"/>
<reference evidence="4" key="2">
    <citation type="submission" date="2025-08" db="UniProtKB">
        <authorList>
            <consortium name="RefSeq"/>
        </authorList>
    </citation>
    <scope>IDENTIFICATION</scope>
    <source>
        <tissue evidence="4">Leaf</tissue>
    </source>
</reference>
<gene>
    <name evidence="4" type="primary">LOC104748642</name>
</gene>
<protein>
    <submittedName>
        <fullName evidence="4">Uncharacterized protein LOC104748642</fullName>
    </submittedName>
</protein>
<keyword evidence="3" id="KW-1185">Reference proteome</keyword>
<name>A0ABM0WBD2_CAMSA</name>
<feature type="chain" id="PRO_5046295734" evidence="1">
    <location>
        <begin position="23"/>
        <end position="126"/>
    </location>
</feature>
<evidence type="ECO:0000259" key="2">
    <source>
        <dbReference type="Pfam" id="PF14368"/>
    </source>
</evidence>
<dbReference type="PANTHER" id="PTHR33286">
    <property type="entry name" value="BIFUNCTIONAL INHIBITOR/LIPID-TRANSFER PROTEIN/SEED STORAGE 2S ALBUMIN SUPERFAMILY PROTEIN"/>
    <property type="match status" value="1"/>
</dbReference>
<dbReference type="Pfam" id="PF14368">
    <property type="entry name" value="LTP_2"/>
    <property type="match status" value="1"/>
</dbReference>
<evidence type="ECO:0000256" key="1">
    <source>
        <dbReference type="SAM" id="SignalP"/>
    </source>
</evidence>
<dbReference type="RefSeq" id="XP_010468552.1">
    <property type="nucleotide sequence ID" value="XM_010470250.1"/>
</dbReference>
<evidence type="ECO:0000313" key="3">
    <source>
        <dbReference type="Proteomes" id="UP000694864"/>
    </source>
</evidence>
<accession>A0ABM0WBD2</accession>
<dbReference type="Proteomes" id="UP000694864">
    <property type="component" value="Chromosome 15"/>
</dbReference>
<feature type="signal peptide" evidence="1">
    <location>
        <begin position="1"/>
        <end position="22"/>
    </location>
</feature>